<feature type="transmembrane region" description="Helical" evidence="1">
    <location>
        <begin position="23"/>
        <end position="49"/>
    </location>
</feature>
<feature type="transmembrane region" description="Helical" evidence="1">
    <location>
        <begin position="61"/>
        <end position="84"/>
    </location>
</feature>
<keyword evidence="1" id="KW-0472">Membrane</keyword>
<evidence type="ECO:0000313" key="3">
    <source>
        <dbReference type="Proteomes" id="UP000005408"/>
    </source>
</evidence>
<evidence type="ECO:0000256" key="1">
    <source>
        <dbReference type="SAM" id="Phobius"/>
    </source>
</evidence>
<feature type="transmembrane region" description="Helical" evidence="1">
    <location>
        <begin position="96"/>
        <end position="122"/>
    </location>
</feature>
<keyword evidence="1" id="KW-0812">Transmembrane</keyword>
<organism evidence="2 3">
    <name type="scientific">Magallana gigas</name>
    <name type="common">Pacific oyster</name>
    <name type="synonym">Crassostrea gigas</name>
    <dbReference type="NCBI Taxonomy" id="29159"/>
    <lineage>
        <taxon>Eukaryota</taxon>
        <taxon>Metazoa</taxon>
        <taxon>Spiralia</taxon>
        <taxon>Lophotrochozoa</taxon>
        <taxon>Mollusca</taxon>
        <taxon>Bivalvia</taxon>
        <taxon>Autobranchia</taxon>
        <taxon>Pteriomorphia</taxon>
        <taxon>Ostreida</taxon>
        <taxon>Ostreoidea</taxon>
        <taxon>Ostreidae</taxon>
        <taxon>Magallana</taxon>
    </lineage>
</organism>
<name>A0A8W8JVA2_MAGGI</name>
<sequence length="126" mass="13440">MVKGNEQASEILRRRYYKTKRRYVVFAGSVLIQFIGVAMPSAMLGIVYVDMTREFRAEASQAALMLSLFRGIAFGGGVLGEMVIRRVGDFPCMIGGALGGSLTLLASAFAPNMVTIVVLIGVGTGS</sequence>
<evidence type="ECO:0008006" key="4">
    <source>
        <dbReference type="Google" id="ProtNLM"/>
    </source>
</evidence>
<dbReference type="AlphaFoldDB" id="A0A8W8JVA2"/>
<reference evidence="2" key="1">
    <citation type="submission" date="2022-08" db="UniProtKB">
        <authorList>
            <consortium name="EnsemblMetazoa"/>
        </authorList>
    </citation>
    <scope>IDENTIFICATION</scope>
    <source>
        <strain evidence="2">05x7-T-G4-1.051#20</strain>
    </source>
</reference>
<keyword evidence="3" id="KW-1185">Reference proteome</keyword>
<proteinExistence type="predicted"/>
<accession>A0A8W8JVA2</accession>
<dbReference type="EnsemblMetazoa" id="G20654.2">
    <property type="protein sequence ID" value="G20654.2:cds"/>
    <property type="gene ID" value="G20654"/>
</dbReference>
<dbReference type="Proteomes" id="UP000005408">
    <property type="component" value="Unassembled WGS sequence"/>
</dbReference>
<dbReference type="SUPFAM" id="SSF103473">
    <property type="entry name" value="MFS general substrate transporter"/>
    <property type="match status" value="1"/>
</dbReference>
<keyword evidence="1" id="KW-1133">Transmembrane helix</keyword>
<dbReference type="InterPro" id="IPR036259">
    <property type="entry name" value="MFS_trans_sf"/>
</dbReference>
<protein>
    <recommendedName>
        <fullName evidence="4">Major facilitator superfamily (MFS) profile domain-containing protein</fullName>
    </recommendedName>
</protein>
<dbReference type="Gene3D" id="1.20.1250.20">
    <property type="entry name" value="MFS general substrate transporter like domains"/>
    <property type="match status" value="1"/>
</dbReference>
<evidence type="ECO:0000313" key="2">
    <source>
        <dbReference type="EnsemblMetazoa" id="G20654.2:cds"/>
    </source>
</evidence>